<name>A0A9D1R1M6_9BACT</name>
<sequence length="70" mass="8123">MPRYKVHYVEGPNESLRISRERVVEAASFADALRPFTVWPVVETYDHRSACAQNPGTSLYYMEAWEAFLL</sequence>
<reference evidence="1" key="2">
    <citation type="submission" date="2021-04" db="EMBL/GenBank/DDBJ databases">
        <authorList>
            <person name="Gilroy R."/>
        </authorList>
    </citation>
    <scope>NUCLEOTIDE SEQUENCE</scope>
    <source>
        <strain evidence="1">ChiSxjej5B17-1746</strain>
    </source>
</reference>
<dbReference type="AlphaFoldDB" id="A0A9D1R1M6"/>
<evidence type="ECO:0000313" key="1">
    <source>
        <dbReference type="EMBL" id="HIW79833.1"/>
    </source>
</evidence>
<accession>A0A9D1R1M6</accession>
<dbReference type="EMBL" id="DXGI01000446">
    <property type="protein sequence ID" value="HIW79833.1"/>
    <property type="molecule type" value="Genomic_DNA"/>
</dbReference>
<proteinExistence type="predicted"/>
<gene>
    <name evidence="1" type="ORF">H9874_11935</name>
</gene>
<evidence type="ECO:0000313" key="2">
    <source>
        <dbReference type="Proteomes" id="UP000824264"/>
    </source>
</evidence>
<reference evidence="1" key="1">
    <citation type="journal article" date="2021" name="PeerJ">
        <title>Extensive microbial diversity within the chicken gut microbiome revealed by metagenomics and culture.</title>
        <authorList>
            <person name="Gilroy R."/>
            <person name="Ravi A."/>
            <person name="Getino M."/>
            <person name="Pursley I."/>
            <person name="Horton D.L."/>
            <person name="Alikhan N.F."/>
            <person name="Baker D."/>
            <person name="Gharbi K."/>
            <person name="Hall N."/>
            <person name="Watson M."/>
            <person name="Adriaenssens E.M."/>
            <person name="Foster-Nyarko E."/>
            <person name="Jarju S."/>
            <person name="Secka A."/>
            <person name="Antonio M."/>
            <person name="Oren A."/>
            <person name="Chaudhuri R.R."/>
            <person name="La Ragione R."/>
            <person name="Hildebrand F."/>
            <person name="Pallen M.J."/>
        </authorList>
    </citation>
    <scope>NUCLEOTIDE SEQUENCE</scope>
    <source>
        <strain evidence="1">ChiSxjej5B17-1746</strain>
    </source>
</reference>
<comment type="caution">
    <text evidence="1">The sequence shown here is derived from an EMBL/GenBank/DDBJ whole genome shotgun (WGS) entry which is preliminary data.</text>
</comment>
<dbReference type="Proteomes" id="UP000824264">
    <property type="component" value="Unassembled WGS sequence"/>
</dbReference>
<organism evidence="1 2">
    <name type="scientific">Candidatus Bilophila faecipullorum</name>
    <dbReference type="NCBI Taxonomy" id="2838482"/>
    <lineage>
        <taxon>Bacteria</taxon>
        <taxon>Pseudomonadati</taxon>
        <taxon>Thermodesulfobacteriota</taxon>
        <taxon>Desulfovibrionia</taxon>
        <taxon>Desulfovibrionales</taxon>
        <taxon>Desulfovibrionaceae</taxon>
        <taxon>Bilophila</taxon>
    </lineage>
</organism>
<protein>
    <submittedName>
        <fullName evidence="1">Uncharacterized protein</fullName>
    </submittedName>
</protein>